<dbReference type="Pfam" id="PF00753">
    <property type="entry name" value="Lactamase_B"/>
    <property type="match status" value="1"/>
</dbReference>
<dbReference type="InterPro" id="IPR041516">
    <property type="entry name" value="LACTB2_WH"/>
</dbReference>
<gene>
    <name evidence="2" type="ORF">IAI61_09920</name>
</gene>
<dbReference type="InterPro" id="IPR050662">
    <property type="entry name" value="Sec-metab_biosynth-thioest"/>
</dbReference>
<sequence length="294" mass="30308">MPLLRADPLPPGVVQEVGLPGGPRIRRLRCGNAGAFTFLGTNSYLLGQGEVALVDPGPDDAAHLAALQAATAGERITRILVTHTHRDHTGGVPAAVAATGAESWGFGPHLTPPAEGGEGADHAFCPDHRLADGEALQGEGWQLRALHTPGHCANHLCFALEEAGILLSGDHAMSCSTSVVMPPDGDMAAYMAALARVAARPWHLLLPGHGAPLPDPGALLRGLLAHRHEREALVLRALRAHGPATAEALVPAVYGTLDPKLRRAAGQSLLAHLLKLAAEGHAMPAAAGGWQAAG</sequence>
<dbReference type="CDD" id="cd16278">
    <property type="entry name" value="metallo-hydrolase-like_MBL-fold"/>
    <property type="match status" value="1"/>
</dbReference>
<evidence type="ECO:0000259" key="1">
    <source>
        <dbReference type="SMART" id="SM00849"/>
    </source>
</evidence>
<proteinExistence type="predicted"/>
<name>A0ABS3KPD9_9PROT</name>
<dbReference type="PANTHER" id="PTHR23131:SF0">
    <property type="entry name" value="ENDORIBONUCLEASE LACTB2"/>
    <property type="match status" value="1"/>
</dbReference>
<dbReference type="Gene3D" id="3.60.15.10">
    <property type="entry name" value="Ribonuclease Z/Hydroxyacylglutathione hydrolase-like"/>
    <property type="match status" value="1"/>
</dbReference>
<dbReference type="SUPFAM" id="SSF56281">
    <property type="entry name" value="Metallo-hydrolase/oxidoreductase"/>
    <property type="match status" value="1"/>
</dbReference>
<reference evidence="2 3" key="1">
    <citation type="submission" date="2020-09" db="EMBL/GenBank/DDBJ databases">
        <title>Roseomonas.</title>
        <authorList>
            <person name="Zhu W."/>
        </authorList>
    </citation>
    <scope>NUCLEOTIDE SEQUENCE [LARGE SCALE GENOMIC DNA]</scope>
    <source>
        <strain evidence="2 3">573</strain>
    </source>
</reference>
<organism evidence="2 3">
    <name type="scientific">Roseomonas haemaphysalidis</name>
    <dbReference type="NCBI Taxonomy" id="2768162"/>
    <lineage>
        <taxon>Bacteria</taxon>
        <taxon>Pseudomonadati</taxon>
        <taxon>Pseudomonadota</taxon>
        <taxon>Alphaproteobacteria</taxon>
        <taxon>Acetobacterales</taxon>
        <taxon>Roseomonadaceae</taxon>
        <taxon>Roseomonas</taxon>
    </lineage>
</organism>
<evidence type="ECO:0000313" key="3">
    <source>
        <dbReference type="Proteomes" id="UP001518989"/>
    </source>
</evidence>
<dbReference type="PANTHER" id="PTHR23131">
    <property type="entry name" value="ENDORIBONUCLEASE LACTB2"/>
    <property type="match status" value="1"/>
</dbReference>
<accession>A0ABS3KPD9</accession>
<evidence type="ECO:0000313" key="2">
    <source>
        <dbReference type="EMBL" id="MBO1079349.1"/>
    </source>
</evidence>
<dbReference type="Proteomes" id="UP001518989">
    <property type="component" value="Unassembled WGS sequence"/>
</dbReference>
<dbReference type="InterPro" id="IPR001279">
    <property type="entry name" value="Metallo-B-lactamas"/>
</dbReference>
<comment type="caution">
    <text evidence="2">The sequence shown here is derived from an EMBL/GenBank/DDBJ whole genome shotgun (WGS) entry which is preliminary data.</text>
</comment>
<keyword evidence="3" id="KW-1185">Reference proteome</keyword>
<dbReference type="EMBL" id="JACTNG010000004">
    <property type="protein sequence ID" value="MBO1079349.1"/>
    <property type="molecule type" value="Genomic_DNA"/>
</dbReference>
<dbReference type="SMART" id="SM00849">
    <property type="entry name" value="Lactamase_B"/>
    <property type="match status" value="1"/>
</dbReference>
<dbReference type="Gene3D" id="1.10.10.10">
    <property type="entry name" value="Winged helix-like DNA-binding domain superfamily/Winged helix DNA-binding domain"/>
    <property type="match status" value="1"/>
</dbReference>
<dbReference type="Pfam" id="PF17778">
    <property type="entry name" value="WHD_BLACT"/>
    <property type="match status" value="1"/>
</dbReference>
<protein>
    <submittedName>
        <fullName evidence="2">MBL fold metallo-hydrolase</fullName>
    </submittedName>
</protein>
<dbReference type="InterPro" id="IPR036388">
    <property type="entry name" value="WH-like_DNA-bd_sf"/>
</dbReference>
<dbReference type="InterPro" id="IPR036866">
    <property type="entry name" value="RibonucZ/Hydroxyglut_hydro"/>
</dbReference>
<feature type="domain" description="Metallo-beta-lactamase" evidence="1">
    <location>
        <begin position="40"/>
        <end position="209"/>
    </location>
</feature>